<proteinExistence type="inferred from homology"/>
<evidence type="ECO:0000256" key="1">
    <source>
        <dbReference type="ARBA" id="ARBA00007398"/>
    </source>
</evidence>
<name>A0AAD9JN68_9ANNE</name>
<gene>
    <name evidence="4" type="ORF">LSH36_216g06072</name>
</gene>
<dbReference type="Proteomes" id="UP001208570">
    <property type="component" value="Unassembled WGS sequence"/>
</dbReference>
<dbReference type="Pfam" id="PF00752">
    <property type="entry name" value="XPG_N"/>
    <property type="match status" value="1"/>
</dbReference>
<feature type="domain" description="XPG N-terminal" evidence="2">
    <location>
        <begin position="1"/>
        <end position="98"/>
    </location>
</feature>
<dbReference type="Gene3D" id="3.40.50.1010">
    <property type="entry name" value="5'-nuclease"/>
    <property type="match status" value="1"/>
</dbReference>
<dbReference type="SUPFAM" id="SSF88723">
    <property type="entry name" value="PIN domain-like"/>
    <property type="match status" value="1"/>
</dbReference>
<evidence type="ECO:0000313" key="5">
    <source>
        <dbReference type="Proteomes" id="UP001208570"/>
    </source>
</evidence>
<keyword evidence="5" id="KW-1185">Reference proteome</keyword>
<dbReference type="InterPro" id="IPR039436">
    <property type="entry name" value="Asteroid_dom"/>
</dbReference>
<evidence type="ECO:0000259" key="2">
    <source>
        <dbReference type="Pfam" id="PF00752"/>
    </source>
</evidence>
<comment type="similarity">
    <text evidence="1">Belongs to the asteroid family.</text>
</comment>
<dbReference type="GO" id="GO:0004518">
    <property type="term" value="F:nuclease activity"/>
    <property type="evidence" value="ECO:0007669"/>
    <property type="project" value="InterPro"/>
</dbReference>
<dbReference type="PANTHER" id="PTHR15665:SF1">
    <property type="entry name" value="PROTEIN ASTEROID HOMOLOG 1"/>
    <property type="match status" value="1"/>
</dbReference>
<evidence type="ECO:0000259" key="3">
    <source>
        <dbReference type="Pfam" id="PF12813"/>
    </source>
</evidence>
<dbReference type="InterPro" id="IPR026832">
    <property type="entry name" value="Asteroid"/>
</dbReference>
<comment type="caution">
    <text evidence="4">The sequence shown here is derived from an EMBL/GenBank/DDBJ whole genome shotgun (WGS) entry which is preliminary data.</text>
</comment>
<evidence type="ECO:0000313" key="4">
    <source>
        <dbReference type="EMBL" id="KAK2156334.1"/>
    </source>
</evidence>
<organism evidence="4 5">
    <name type="scientific">Paralvinella palmiformis</name>
    <dbReference type="NCBI Taxonomy" id="53620"/>
    <lineage>
        <taxon>Eukaryota</taxon>
        <taxon>Metazoa</taxon>
        <taxon>Spiralia</taxon>
        <taxon>Lophotrochozoa</taxon>
        <taxon>Annelida</taxon>
        <taxon>Polychaeta</taxon>
        <taxon>Sedentaria</taxon>
        <taxon>Canalipalpata</taxon>
        <taxon>Terebellida</taxon>
        <taxon>Terebelliformia</taxon>
        <taxon>Alvinellidae</taxon>
        <taxon>Paralvinella</taxon>
    </lineage>
</organism>
<sequence length="747" mass="84487">MGIKGLTTFLDANTQLLTDFKFRNMKVVIDGNNLFHFLNTLYGVDDNYGGDYDHFASATFSFFGTLDQCNVTPIVLFDGPYIPSERKIGTSVKRAKERISLAYQLTLGLRGRATPIFCLDVFVSCLDAMSIKHVTCDGEADNEIAALANLYQCPVMTNDSDFFIFDIKGGVILLDYLNLRIRHDQDVSSSATEKNTSYIKVQIYYHRTLIDTFKLNADLVALFGTMLGNDKVETKMFEPFFSSEHLPNPGSKRNRILRLLLWLGEMETLENALKKILGHYKQRMHQEFQNVIMESVDSYRSIGVSHVHVPDDVFTNCVKKEFVSFVGYPPPEWFLTEMHRGRMSTLSANTFTSRKVILLAQPEDFSQKSAHDCAKLLRRVTYGILLQHDIKFHDFHIATNVPCSDNCTSVVTRKNIVVEEIDRDRRSQKRTLIEPVFTLNEKVIPSLIKINDLTDSEKIAYLCLTFGIKPDNPILSSCPKDLHLYLFSVSYWVSHAEPKLDLLHLTAVVLCLLKLCAVDHLASGNQAECMEIPEENDANIVYDDSELVHKMVSAGTLHDFIKMNCSSAKIVSAKGFLDKFKQPKMKAKSKNAAVLFDVSVLHAFAQLQCVMQAAQALNDVLGSPLVRIPVADVFCGTFLFHCYRELRYRKTPDSYVLIMVGQCSLMNATVKMIRKLVMDTVEDNVIITEITPTRRCLKKKKVKEPEITVVAPSENDDKHDSDDAESKLVANCDLVNRFECLIEDSTL</sequence>
<reference evidence="4" key="1">
    <citation type="journal article" date="2023" name="Mol. Biol. Evol.">
        <title>Third-Generation Sequencing Reveals the Adaptive Role of the Epigenome in Three Deep-Sea Polychaetes.</title>
        <authorList>
            <person name="Perez M."/>
            <person name="Aroh O."/>
            <person name="Sun Y."/>
            <person name="Lan Y."/>
            <person name="Juniper S.K."/>
            <person name="Young C.R."/>
            <person name="Angers B."/>
            <person name="Qian P.Y."/>
        </authorList>
    </citation>
    <scope>NUCLEOTIDE SEQUENCE</scope>
    <source>
        <strain evidence="4">P08H-3</strain>
    </source>
</reference>
<dbReference type="InterPro" id="IPR006085">
    <property type="entry name" value="XPG_DNA_repair_N"/>
</dbReference>
<dbReference type="AlphaFoldDB" id="A0AAD9JN68"/>
<accession>A0AAD9JN68</accession>
<protein>
    <submittedName>
        <fullName evidence="4">Uncharacterized protein</fullName>
    </submittedName>
</protein>
<dbReference type="InterPro" id="IPR029060">
    <property type="entry name" value="PIN-like_dom_sf"/>
</dbReference>
<feature type="domain" description="Asteroid" evidence="3">
    <location>
        <begin position="129"/>
        <end position="181"/>
    </location>
</feature>
<dbReference type="EMBL" id="JAODUP010000216">
    <property type="protein sequence ID" value="KAK2156334.1"/>
    <property type="molecule type" value="Genomic_DNA"/>
</dbReference>
<dbReference type="Pfam" id="PF12813">
    <property type="entry name" value="XPG_I_2"/>
    <property type="match status" value="1"/>
</dbReference>
<dbReference type="PANTHER" id="PTHR15665">
    <property type="entry name" value="ASTEROID PROTEIN"/>
    <property type="match status" value="1"/>
</dbReference>